<gene>
    <name evidence="2" type="ORF">BCF55_0856</name>
</gene>
<dbReference type="EMBL" id="RCCJ01000001">
    <property type="protein sequence ID" value="RLJ70580.1"/>
    <property type="molecule type" value="Genomic_DNA"/>
</dbReference>
<reference evidence="2 3" key="1">
    <citation type="submission" date="2018-10" db="EMBL/GenBank/DDBJ databases">
        <title>Genomic Encyclopedia of Archaeal and Bacterial Type Strains, Phase II (KMG-II): from individual species to whole genera.</title>
        <authorList>
            <person name="Goeker M."/>
        </authorList>
    </citation>
    <scope>NUCLEOTIDE SEQUENCE [LARGE SCALE GENOMIC DNA]</scope>
    <source>
        <strain evidence="2 3">DSM 16510</strain>
    </source>
</reference>
<dbReference type="OrthoDB" id="9810508at2"/>
<evidence type="ECO:0000259" key="1">
    <source>
        <dbReference type="Pfam" id="PF04028"/>
    </source>
</evidence>
<feature type="domain" description="DUF374" evidence="1">
    <location>
        <begin position="62"/>
        <end position="132"/>
    </location>
</feature>
<comment type="caution">
    <text evidence="2">The sequence shown here is derived from an EMBL/GenBank/DDBJ whole genome shotgun (WGS) entry which is preliminary data.</text>
</comment>
<accession>A0A497XQY6</accession>
<evidence type="ECO:0000313" key="3">
    <source>
        <dbReference type="Proteomes" id="UP000267841"/>
    </source>
</evidence>
<evidence type="ECO:0000313" key="2">
    <source>
        <dbReference type="EMBL" id="RLJ70580.1"/>
    </source>
</evidence>
<proteinExistence type="predicted"/>
<dbReference type="Pfam" id="PF04028">
    <property type="entry name" value="DUF374"/>
    <property type="match status" value="1"/>
</dbReference>
<dbReference type="InterPro" id="IPR007172">
    <property type="entry name" value="DUF374"/>
</dbReference>
<keyword evidence="3" id="KW-1185">Reference proteome</keyword>
<dbReference type="CDD" id="cd07983">
    <property type="entry name" value="LPLAT_DUF374-like"/>
    <property type="match status" value="1"/>
</dbReference>
<protein>
    <recommendedName>
        <fullName evidence="1">DUF374 domain-containing protein</fullName>
    </recommendedName>
</protein>
<name>A0A497XQY6_9AQUI</name>
<sequence>MRKRVKLIKFKLILALMPVIVLLTRILARTIRWKKRYDFDKDRGTIYAIWHGQALALAMFGMDRGIYTLASRFRDGEIATALLKGLGFNVVRGSTEEGKVEKGGRTGTLKLIDALKRGKNVAITVDGPKGPAFKVKKGVVFLAQKTGAKIIPAVVKFERAKILNSWDRFTIPYPFTKGVVVIGMPIEVKEGDDLELKRLELEKALSGLSSSEVSF</sequence>
<dbReference type="RefSeq" id="WP_121010457.1">
    <property type="nucleotide sequence ID" value="NZ_RCCJ01000001.1"/>
</dbReference>
<organism evidence="2 3">
    <name type="scientific">Hydrogenivirga caldilitoris</name>
    <dbReference type="NCBI Taxonomy" id="246264"/>
    <lineage>
        <taxon>Bacteria</taxon>
        <taxon>Pseudomonadati</taxon>
        <taxon>Aquificota</taxon>
        <taxon>Aquificia</taxon>
        <taxon>Aquificales</taxon>
        <taxon>Aquificaceae</taxon>
        <taxon>Hydrogenivirga</taxon>
    </lineage>
</organism>
<dbReference type="AlphaFoldDB" id="A0A497XQY6"/>
<dbReference type="Proteomes" id="UP000267841">
    <property type="component" value="Unassembled WGS sequence"/>
</dbReference>